<reference evidence="1" key="1">
    <citation type="submission" date="2021-06" db="EMBL/GenBank/DDBJ databases">
        <authorList>
            <person name="Kallberg Y."/>
            <person name="Tangrot J."/>
            <person name="Rosling A."/>
        </authorList>
    </citation>
    <scope>NUCLEOTIDE SEQUENCE</scope>
    <source>
        <strain evidence="1">CL356</strain>
    </source>
</reference>
<gene>
    <name evidence="1" type="ORF">ACOLOM_LOCUS3302</name>
</gene>
<name>A0ACA9L9I3_9GLOM</name>
<comment type="caution">
    <text evidence="1">The sequence shown here is derived from an EMBL/GenBank/DDBJ whole genome shotgun (WGS) entry which is preliminary data.</text>
</comment>
<protein>
    <submittedName>
        <fullName evidence="1">12620_t:CDS:1</fullName>
    </submittedName>
</protein>
<accession>A0ACA9L9I3</accession>
<proteinExistence type="predicted"/>
<evidence type="ECO:0000313" key="2">
    <source>
        <dbReference type="Proteomes" id="UP000789525"/>
    </source>
</evidence>
<organism evidence="1 2">
    <name type="scientific">Acaulospora colombiana</name>
    <dbReference type="NCBI Taxonomy" id="27376"/>
    <lineage>
        <taxon>Eukaryota</taxon>
        <taxon>Fungi</taxon>
        <taxon>Fungi incertae sedis</taxon>
        <taxon>Mucoromycota</taxon>
        <taxon>Glomeromycotina</taxon>
        <taxon>Glomeromycetes</taxon>
        <taxon>Diversisporales</taxon>
        <taxon>Acaulosporaceae</taxon>
        <taxon>Acaulospora</taxon>
    </lineage>
</organism>
<sequence length="348" mass="39055">MPRSKPIYVYNESLELTHVFSSLKDASFSLTNIDDTRSLRRFADTGKLFRWRWYIYSTCFDAKTLNHARSFGDKASFELARLSLPIKRTSPIYIYDSKLNLIKIAKSVKEAASYFDVSKQRICDNLFRNKKFVLNVLGKMRSYHFTQRPMQINPSEIDGHEPSEIALGENRLAGDSSTTKGDGGVSAPIDLENVPGSSSNNVGDDDASTVNNPSDNHMTIDEAGDSEHNLWVTLYNKRFLISVDIIHTGDRIMNRPLNQKSTASGEYEMPNLDSNERWDGHDLNSANEFGDTNACEDESSTSLLASLSEFDDANVNDSLTPLSLPEPVGDLDFHFVTIFVFVINHSTL</sequence>
<evidence type="ECO:0000313" key="1">
    <source>
        <dbReference type="EMBL" id="CAG8512958.1"/>
    </source>
</evidence>
<dbReference type="EMBL" id="CAJVPT010004853">
    <property type="protein sequence ID" value="CAG8512958.1"/>
    <property type="molecule type" value="Genomic_DNA"/>
</dbReference>
<keyword evidence="2" id="KW-1185">Reference proteome</keyword>
<dbReference type="Proteomes" id="UP000789525">
    <property type="component" value="Unassembled WGS sequence"/>
</dbReference>